<keyword evidence="4" id="KW-0285">Flavoprotein</keyword>
<evidence type="ECO:0000256" key="2">
    <source>
        <dbReference type="ARBA" id="ARBA00010214"/>
    </source>
</evidence>
<evidence type="ECO:0000256" key="1">
    <source>
        <dbReference type="ARBA" id="ARBA00004726"/>
    </source>
</evidence>
<dbReference type="Pfam" id="PF06574">
    <property type="entry name" value="FAD_syn"/>
    <property type="match status" value="1"/>
</dbReference>
<evidence type="ECO:0000259" key="12">
    <source>
        <dbReference type="Pfam" id="PF06574"/>
    </source>
</evidence>
<organism evidence="13 14">
    <name type="scientific">Bacillus thermotolerans</name>
    <name type="common">Quasibacillus thermotolerans</name>
    <dbReference type="NCBI Taxonomy" id="1221996"/>
    <lineage>
        <taxon>Bacteria</taxon>
        <taxon>Bacillati</taxon>
        <taxon>Bacillota</taxon>
        <taxon>Bacilli</taxon>
        <taxon>Bacillales</taxon>
        <taxon>Bacillaceae</taxon>
        <taxon>Bacillus</taxon>
    </lineage>
</organism>
<dbReference type="GO" id="GO:0009231">
    <property type="term" value="P:riboflavin biosynthetic process"/>
    <property type="evidence" value="ECO:0007669"/>
    <property type="project" value="InterPro"/>
</dbReference>
<dbReference type="GO" id="GO:0005524">
    <property type="term" value="F:ATP binding"/>
    <property type="evidence" value="ECO:0007669"/>
    <property type="project" value="UniProtKB-KW"/>
</dbReference>
<dbReference type="AlphaFoldDB" id="A0A0F5I251"/>
<evidence type="ECO:0000256" key="6">
    <source>
        <dbReference type="ARBA" id="ARBA00022679"/>
    </source>
</evidence>
<evidence type="ECO:0000313" key="13">
    <source>
        <dbReference type="EMBL" id="KKB39591.1"/>
    </source>
</evidence>
<keyword evidence="6" id="KW-0808">Transferase</keyword>
<dbReference type="InterPro" id="IPR014729">
    <property type="entry name" value="Rossmann-like_a/b/a_fold"/>
</dbReference>
<evidence type="ECO:0000256" key="9">
    <source>
        <dbReference type="ARBA" id="ARBA00022827"/>
    </source>
</evidence>
<protein>
    <recommendedName>
        <fullName evidence="3">FAD synthase</fullName>
        <ecNumber evidence="3">2.7.7.2</ecNumber>
    </recommendedName>
</protein>
<evidence type="ECO:0000256" key="8">
    <source>
        <dbReference type="ARBA" id="ARBA00022741"/>
    </source>
</evidence>
<keyword evidence="14" id="KW-1185">Reference proteome</keyword>
<keyword evidence="10" id="KW-0067">ATP-binding</keyword>
<keyword evidence="7 13" id="KW-0548">Nucleotidyltransferase</keyword>
<dbReference type="NCBIfam" id="TIGR00125">
    <property type="entry name" value="cyt_tran_rel"/>
    <property type="match status" value="1"/>
</dbReference>
<dbReference type="RefSeq" id="WP_040047599.1">
    <property type="nucleotide sequence ID" value="NZ_JWIR02000040.1"/>
</dbReference>
<feature type="domain" description="FAD synthetase" evidence="12">
    <location>
        <begin position="16"/>
        <end position="169"/>
    </location>
</feature>
<comment type="similarity">
    <text evidence="2">Belongs to the RibF family.</text>
</comment>
<dbReference type="CDD" id="cd02064">
    <property type="entry name" value="FAD_synthetase_N"/>
    <property type="match status" value="1"/>
</dbReference>
<evidence type="ECO:0000256" key="11">
    <source>
        <dbReference type="ARBA" id="ARBA00049494"/>
    </source>
</evidence>
<dbReference type="EC" id="2.7.7.2" evidence="3"/>
<dbReference type="FunFam" id="3.40.50.620:FF:000021">
    <property type="entry name" value="Riboflavin biosynthesis protein"/>
    <property type="match status" value="1"/>
</dbReference>
<evidence type="ECO:0000256" key="5">
    <source>
        <dbReference type="ARBA" id="ARBA00022643"/>
    </source>
</evidence>
<dbReference type="InterPro" id="IPR004821">
    <property type="entry name" value="Cyt_trans-like"/>
</dbReference>
<name>A0A0F5I251_BACTR</name>
<keyword evidence="8" id="KW-0547">Nucleotide-binding</keyword>
<dbReference type="InterPro" id="IPR015864">
    <property type="entry name" value="FAD_synthase"/>
</dbReference>
<dbReference type="EMBL" id="JWIR02000040">
    <property type="protein sequence ID" value="KKB39591.1"/>
    <property type="molecule type" value="Genomic_DNA"/>
</dbReference>
<evidence type="ECO:0000256" key="10">
    <source>
        <dbReference type="ARBA" id="ARBA00022840"/>
    </source>
</evidence>
<comment type="pathway">
    <text evidence="1">Cofactor biosynthesis; FAD biosynthesis; FAD from FMN: step 1/1.</text>
</comment>
<dbReference type="PANTHER" id="PTHR22749:SF6">
    <property type="entry name" value="RIBOFLAVIN KINASE"/>
    <property type="match status" value="1"/>
</dbReference>
<accession>A0A0F5I251</accession>
<reference evidence="13" key="1">
    <citation type="submission" date="2015-02" db="EMBL/GenBank/DDBJ databases">
        <title>Genome Assembly of Bacillaceae bacterium MTCC 8252.</title>
        <authorList>
            <person name="Verma A."/>
            <person name="Khatri I."/>
            <person name="Mual P."/>
            <person name="Subramanian S."/>
            <person name="Krishnamurthi S."/>
        </authorList>
    </citation>
    <scope>NUCLEOTIDE SEQUENCE [LARGE SCALE GENOMIC DNA]</scope>
    <source>
        <strain evidence="13">MTCC 8252</strain>
    </source>
</reference>
<dbReference type="UniPathway" id="UPA00277">
    <property type="reaction ID" value="UER00407"/>
</dbReference>
<evidence type="ECO:0000256" key="7">
    <source>
        <dbReference type="ARBA" id="ARBA00022695"/>
    </source>
</evidence>
<dbReference type="Proteomes" id="UP000031563">
    <property type="component" value="Unassembled WGS sequence"/>
</dbReference>
<gene>
    <name evidence="13" type="ORF">QY95_02221</name>
</gene>
<keyword evidence="5" id="KW-0288">FMN</keyword>
<dbReference type="InterPro" id="IPR023468">
    <property type="entry name" value="Riboflavin_kinase"/>
</dbReference>
<evidence type="ECO:0000256" key="3">
    <source>
        <dbReference type="ARBA" id="ARBA00012393"/>
    </source>
</evidence>
<sequence length="287" mass="32421">MKTVYLNPENLQRYQQQAGPCVIALGFFDGVHKGHQQVIQAARNVAREKGVSLAVMSFFPHPKEVLTNGSQQVDYLMPVKEKQRIFKELGVDIAYIVEFNSSFSALSPEQFVQKYLLGLGAIHAVAGFDFTYGCRGAGNMKRMKEDSGGLLEVTQIEKIAADNEKISSTLIRKTIRAGEMDKIPTYLGEYYSIKGQMLLKKHTAAVQVEPYYLLPAPGVYEVRIKSRFDYKQAEVIVTEEPGLIYLPSLNKREVSRYRYVTVEWKRCLSKGLSSRYYYASEKALSTG</sequence>
<dbReference type="GO" id="GO:0008531">
    <property type="term" value="F:riboflavin kinase activity"/>
    <property type="evidence" value="ECO:0007669"/>
    <property type="project" value="TreeGrafter"/>
</dbReference>
<proteinExistence type="inferred from homology"/>
<keyword evidence="9" id="KW-0274">FAD</keyword>
<dbReference type="Gene3D" id="3.40.50.620">
    <property type="entry name" value="HUPs"/>
    <property type="match status" value="1"/>
</dbReference>
<evidence type="ECO:0000256" key="4">
    <source>
        <dbReference type="ARBA" id="ARBA00022630"/>
    </source>
</evidence>
<comment type="caution">
    <text evidence="13">The sequence shown here is derived from an EMBL/GenBank/DDBJ whole genome shotgun (WGS) entry which is preliminary data.</text>
</comment>
<dbReference type="GO" id="GO:0006747">
    <property type="term" value="P:FAD biosynthetic process"/>
    <property type="evidence" value="ECO:0007669"/>
    <property type="project" value="UniProtKB-UniPathway"/>
</dbReference>
<keyword evidence="13" id="KW-0418">Kinase</keyword>
<dbReference type="GO" id="GO:0003919">
    <property type="term" value="F:FMN adenylyltransferase activity"/>
    <property type="evidence" value="ECO:0007669"/>
    <property type="project" value="UniProtKB-EC"/>
</dbReference>
<evidence type="ECO:0000313" key="14">
    <source>
        <dbReference type="Proteomes" id="UP000031563"/>
    </source>
</evidence>
<comment type="catalytic activity">
    <reaction evidence="11">
        <text>FMN + ATP + H(+) = FAD + diphosphate</text>
        <dbReference type="Rhea" id="RHEA:17237"/>
        <dbReference type="ChEBI" id="CHEBI:15378"/>
        <dbReference type="ChEBI" id="CHEBI:30616"/>
        <dbReference type="ChEBI" id="CHEBI:33019"/>
        <dbReference type="ChEBI" id="CHEBI:57692"/>
        <dbReference type="ChEBI" id="CHEBI:58210"/>
        <dbReference type="EC" id="2.7.7.2"/>
    </reaction>
</comment>
<dbReference type="SUPFAM" id="SSF52374">
    <property type="entry name" value="Nucleotidylyl transferase"/>
    <property type="match status" value="1"/>
</dbReference>
<dbReference type="PANTHER" id="PTHR22749">
    <property type="entry name" value="RIBOFLAVIN KINASE/FMN ADENYLYLTRANSFERASE"/>
    <property type="match status" value="1"/>
</dbReference>
<dbReference type="GO" id="GO:0009398">
    <property type="term" value="P:FMN biosynthetic process"/>
    <property type="evidence" value="ECO:0007669"/>
    <property type="project" value="TreeGrafter"/>
</dbReference>
<dbReference type="OrthoDB" id="9803667at2"/>
<dbReference type="STRING" id="1221996.QY95_02221"/>